<organism evidence="3 4">
    <name type="scientific">Lacihabitans lacunae</name>
    <dbReference type="NCBI Taxonomy" id="1028214"/>
    <lineage>
        <taxon>Bacteria</taxon>
        <taxon>Pseudomonadati</taxon>
        <taxon>Bacteroidota</taxon>
        <taxon>Cytophagia</taxon>
        <taxon>Cytophagales</taxon>
        <taxon>Leadbetterellaceae</taxon>
        <taxon>Lacihabitans</taxon>
    </lineage>
</organism>
<evidence type="ECO:0000313" key="4">
    <source>
        <dbReference type="Proteomes" id="UP001595616"/>
    </source>
</evidence>
<comment type="caution">
    <text evidence="3">The sequence shown here is derived from an EMBL/GenBank/DDBJ whole genome shotgun (WGS) entry which is preliminary data.</text>
</comment>
<dbReference type="InterPro" id="IPR019734">
    <property type="entry name" value="TPR_rpt"/>
</dbReference>
<accession>A0ABV7Z0R7</accession>
<dbReference type="Pfam" id="PF13181">
    <property type="entry name" value="TPR_8"/>
    <property type="match status" value="2"/>
</dbReference>
<feature type="chain" id="PRO_5046084619" evidence="2">
    <location>
        <begin position="22"/>
        <end position="567"/>
    </location>
</feature>
<evidence type="ECO:0000313" key="3">
    <source>
        <dbReference type="EMBL" id="MFC3812717.1"/>
    </source>
</evidence>
<dbReference type="PANTHER" id="PTHR12558">
    <property type="entry name" value="CELL DIVISION CYCLE 16,23,27"/>
    <property type="match status" value="1"/>
</dbReference>
<dbReference type="Pfam" id="PF14559">
    <property type="entry name" value="TPR_19"/>
    <property type="match status" value="1"/>
</dbReference>
<dbReference type="InterPro" id="IPR011990">
    <property type="entry name" value="TPR-like_helical_dom_sf"/>
</dbReference>
<evidence type="ECO:0000256" key="1">
    <source>
        <dbReference type="PROSITE-ProRule" id="PRU00339"/>
    </source>
</evidence>
<proteinExistence type="predicted"/>
<gene>
    <name evidence="3" type="ORF">ACFOOI_18790</name>
</gene>
<dbReference type="EMBL" id="JBHRYQ010000001">
    <property type="protein sequence ID" value="MFC3812717.1"/>
    <property type="molecule type" value="Genomic_DNA"/>
</dbReference>
<keyword evidence="1" id="KW-0802">TPR repeat</keyword>
<feature type="signal peptide" evidence="2">
    <location>
        <begin position="1"/>
        <end position="21"/>
    </location>
</feature>
<evidence type="ECO:0000256" key="2">
    <source>
        <dbReference type="SAM" id="SignalP"/>
    </source>
</evidence>
<keyword evidence="4" id="KW-1185">Reference proteome</keyword>
<dbReference type="RefSeq" id="WP_379839610.1">
    <property type="nucleotide sequence ID" value="NZ_JBHRYQ010000001.1"/>
</dbReference>
<dbReference type="PROSITE" id="PS50005">
    <property type="entry name" value="TPR"/>
    <property type="match status" value="1"/>
</dbReference>
<dbReference type="PANTHER" id="PTHR12558:SF13">
    <property type="entry name" value="CELL DIVISION CYCLE PROTEIN 27 HOMOLOG"/>
    <property type="match status" value="1"/>
</dbReference>
<dbReference type="SUPFAM" id="SSF48452">
    <property type="entry name" value="TPR-like"/>
    <property type="match status" value="2"/>
</dbReference>
<reference evidence="4" key="1">
    <citation type="journal article" date="2019" name="Int. J. Syst. Evol. Microbiol.">
        <title>The Global Catalogue of Microorganisms (GCM) 10K type strain sequencing project: providing services to taxonomists for standard genome sequencing and annotation.</title>
        <authorList>
            <consortium name="The Broad Institute Genomics Platform"/>
            <consortium name="The Broad Institute Genome Sequencing Center for Infectious Disease"/>
            <person name="Wu L."/>
            <person name="Ma J."/>
        </authorList>
    </citation>
    <scope>NUCLEOTIDE SEQUENCE [LARGE SCALE GENOMIC DNA]</scope>
    <source>
        <strain evidence="4">CECT 7956</strain>
    </source>
</reference>
<name>A0ABV7Z0R7_9BACT</name>
<dbReference type="Gene3D" id="1.25.40.10">
    <property type="entry name" value="Tetratricopeptide repeat domain"/>
    <property type="match status" value="4"/>
</dbReference>
<sequence>MPIRLVIFCLFISLSSYSQNAVDEQGDNLVAADDLKAELTFMDGMKYYNIENFKMAETVFKGLTEKDSKSGAAFFMLSKSQTNLEKWQLAEKSAEKAVEIEKENTYYLEQYALLLNHNQQFKEAANVLKKLIKISPNKIANYFKLAEVLSVEGKDSDALRVFDDIEKNIGYSEEASQRKQMLLLSKNKVDAALKEGNKIVKNDPAYILEQAKIMLTNNRTDEAEKMLKNAIADAPNFGEAYGLLSDIYFKIESPKQSLELLNNALKSESLTASMKIKLLFNYIGSTKGKLSLEETDTAIKIAEELSVSNPNEATLYVIKGDLNYKKANLKEARENYLKAVDLNKGLYEAWLAIVELDTKIGSMKDLEKHSEKALEYYPNQGFFWYHNGFALTQNKKYEDAIISLEEAAALSTQNLELSTHIQAQLADLYAITKDYRKAEKSYQLILTKNPNQEQALFGYCKFLLVLKKDLPVSKSLAEKLISIKPKESDYLAIYAQTLAQTGDFKKALTEINEAEKNAPQDSKYIFDLKGDILYKLNLKTEAKTYWEKAKTLSPEDATLDKKLNEGI</sequence>
<dbReference type="SMART" id="SM00028">
    <property type="entry name" value="TPR"/>
    <property type="match status" value="9"/>
</dbReference>
<protein>
    <submittedName>
        <fullName evidence="3">Tetratricopeptide repeat protein</fullName>
    </submittedName>
</protein>
<feature type="repeat" description="TPR" evidence="1">
    <location>
        <begin position="419"/>
        <end position="452"/>
    </location>
</feature>
<keyword evidence="2" id="KW-0732">Signal</keyword>
<dbReference type="Proteomes" id="UP001595616">
    <property type="component" value="Unassembled WGS sequence"/>
</dbReference>